<evidence type="ECO:0000259" key="2">
    <source>
        <dbReference type="Pfam" id="PF20151"/>
    </source>
</evidence>
<sequence length="296" mass="33459">MSNAPYVQVDNYLAISMLSLATYDFLLSFPSEVRLAWKRSITPARVIYFVGRYSIFIWFVVGWLPTLNLSLPSCRARRVLTDISYTLLTIVPAAFGALRVFALTGRSWWVTLPVACLGLVPTFMNIMNYIEVNISKQPWGGAVMYCYTRSLLSARVNIICAVATRASAVTFDLIVVAILWRRCQGSIQDIVHDHREYRFPSITLTLLGDGVICFFVILTLNALDIVLWLTIEFEQLLNTILFPFSCILITRCVLHIWETECALEWSHTQDGPTIIFAHFGTLEEARDSPVQSASTV</sequence>
<gene>
    <name evidence="3" type="ORF">DAEQUDRAFT_729198</name>
</gene>
<dbReference type="OrthoDB" id="2754842at2759"/>
<evidence type="ECO:0000256" key="1">
    <source>
        <dbReference type="SAM" id="Phobius"/>
    </source>
</evidence>
<feature type="transmembrane region" description="Helical" evidence="1">
    <location>
        <begin position="156"/>
        <end position="180"/>
    </location>
</feature>
<evidence type="ECO:0000313" key="4">
    <source>
        <dbReference type="Proteomes" id="UP000076727"/>
    </source>
</evidence>
<feature type="domain" description="DUF6533" evidence="2">
    <location>
        <begin position="12"/>
        <end position="57"/>
    </location>
</feature>
<feature type="transmembrane region" description="Helical" evidence="1">
    <location>
        <begin position="83"/>
        <end position="101"/>
    </location>
</feature>
<dbReference type="Proteomes" id="UP000076727">
    <property type="component" value="Unassembled WGS sequence"/>
</dbReference>
<accession>A0A165NT68</accession>
<keyword evidence="1" id="KW-0812">Transmembrane</keyword>
<keyword evidence="4" id="KW-1185">Reference proteome</keyword>
<evidence type="ECO:0000313" key="3">
    <source>
        <dbReference type="EMBL" id="KZT67344.1"/>
    </source>
</evidence>
<feature type="transmembrane region" description="Helical" evidence="1">
    <location>
        <begin position="50"/>
        <end position="71"/>
    </location>
</feature>
<dbReference type="Pfam" id="PF20151">
    <property type="entry name" value="DUF6533"/>
    <property type="match status" value="1"/>
</dbReference>
<organism evidence="3 4">
    <name type="scientific">Daedalea quercina L-15889</name>
    <dbReference type="NCBI Taxonomy" id="1314783"/>
    <lineage>
        <taxon>Eukaryota</taxon>
        <taxon>Fungi</taxon>
        <taxon>Dikarya</taxon>
        <taxon>Basidiomycota</taxon>
        <taxon>Agaricomycotina</taxon>
        <taxon>Agaricomycetes</taxon>
        <taxon>Polyporales</taxon>
        <taxon>Fomitopsis</taxon>
    </lineage>
</organism>
<keyword evidence="1" id="KW-0472">Membrane</keyword>
<name>A0A165NT68_9APHY</name>
<proteinExistence type="predicted"/>
<feature type="transmembrane region" description="Helical" evidence="1">
    <location>
        <begin position="201"/>
        <end position="223"/>
    </location>
</feature>
<dbReference type="AlphaFoldDB" id="A0A165NT68"/>
<reference evidence="3 4" key="1">
    <citation type="journal article" date="2016" name="Mol. Biol. Evol.">
        <title>Comparative Genomics of Early-Diverging Mushroom-Forming Fungi Provides Insights into the Origins of Lignocellulose Decay Capabilities.</title>
        <authorList>
            <person name="Nagy L.G."/>
            <person name="Riley R."/>
            <person name="Tritt A."/>
            <person name="Adam C."/>
            <person name="Daum C."/>
            <person name="Floudas D."/>
            <person name="Sun H."/>
            <person name="Yadav J.S."/>
            <person name="Pangilinan J."/>
            <person name="Larsson K.H."/>
            <person name="Matsuura K."/>
            <person name="Barry K."/>
            <person name="Labutti K."/>
            <person name="Kuo R."/>
            <person name="Ohm R.A."/>
            <person name="Bhattacharya S.S."/>
            <person name="Shirouzu T."/>
            <person name="Yoshinaga Y."/>
            <person name="Martin F.M."/>
            <person name="Grigoriev I.V."/>
            <person name="Hibbett D.S."/>
        </authorList>
    </citation>
    <scope>NUCLEOTIDE SEQUENCE [LARGE SCALE GENOMIC DNA]</scope>
    <source>
        <strain evidence="3 4">L-15889</strain>
    </source>
</reference>
<feature type="transmembrane region" description="Helical" evidence="1">
    <location>
        <begin position="108"/>
        <end position="130"/>
    </location>
</feature>
<protein>
    <recommendedName>
        <fullName evidence="2">DUF6533 domain-containing protein</fullName>
    </recommendedName>
</protein>
<feature type="transmembrane region" description="Helical" evidence="1">
    <location>
        <begin position="12"/>
        <end position="29"/>
    </location>
</feature>
<dbReference type="EMBL" id="KV429077">
    <property type="protein sequence ID" value="KZT67344.1"/>
    <property type="molecule type" value="Genomic_DNA"/>
</dbReference>
<dbReference type="InterPro" id="IPR045340">
    <property type="entry name" value="DUF6533"/>
</dbReference>
<keyword evidence="1" id="KW-1133">Transmembrane helix</keyword>